<dbReference type="EMBL" id="JAUSTF010000001">
    <property type="protein sequence ID" value="MDQ0179089.1"/>
    <property type="molecule type" value="Genomic_DNA"/>
</dbReference>
<dbReference type="Proteomes" id="UP001230951">
    <property type="component" value="Unassembled WGS sequence"/>
</dbReference>
<proteinExistence type="predicted"/>
<reference evidence="1 3" key="1">
    <citation type="submission" date="2023-07" db="EMBL/GenBank/DDBJ databases">
        <title>Sorghum-associated microbial communities from plants grown in Nebraska, USA.</title>
        <authorList>
            <person name="Schachtman D."/>
        </authorList>
    </citation>
    <scope>NUCLEOTIDE SEQUENCE</scope>
    <source>
        <strain evidence="1">DS1006</strain>
        <strain evidence="2 3">DS1016</strain>
    </source>
</reference>
<comment type="caution">
    <text evidence="1">The sequence shown here is derived from an EMBL/GenBank/DDBJ whole genome shotgun (WGS) entry which is preliminary data.</text>
</comment>
<evidence type="ECO:0000313" key="3">
    <source>
        <dbReference type="Proteomes" id="UP001230951"/>
    </source>
</evidence>
<protein>
    <submittedName>
        <fullName evidence="1">Uncharacterized protein</fullName>
    </submittedName>
</protein>
<evidence type="ECO:0000313" key="4">
    <source>
        <dbReference type="Proteomes" id="UP001242995"/>
    </source>
</evidence>
<gene>
    <name evidence="1" type="ORF">J2S90_001204</name>
    <name evidence="2" type="ORF">J2S93_000496</name>
</gene>
<sequence>MICLQFGDCCGEVAGRTAVDLAEIVTCFGVEKRYGPSPALKAASAIFVGSAQSLHHAVH</sequence>
<dbReference type="EMBL" id="JAUSRG010000002">
    <property type="protein sequence ID" value="MDP9904258.1"/>
    <property type="molecule type" value="Genomic_DNA"/>
</dbReference>
<name>A0AAW8DCN3_9MICC</name>
<evidence type="ECO:0000313" key="2">
    <source>
        <dbReference type="EMBL" id="MDQ0179089.1"/>
    </source>
</evidence>
<dbReference type="AlphaFoldDB" id="A0AAW8DCN3"/>
<accession>A0AAW8DCN3</accession>
<keyword evidence="3" id="KW-1185">Reference proteome</keyword>
<organism evidence="1 4">
    <name type="scientific">Arthrobacter bambusae</name>
    <dbReference type="NCBI Taxonomy" id="1338426"/>
    <lineage>
        <taxon>Bacteria</taxon>
        <taxon>Bacillati</taxon>
        <taxon>Actinomycetota</taxon>
        <taxon>Actinomycetes</taxon>
        <taxon>Micrococcales</taxon>
        <taxon>Micrococcaceae</taxon>
        <taxon>Arthrobacter</taxon>
    </lineage>
</organism>
<dbReference type="Proteomes" id="UP001242995">
    <property type="component" value="Unassembled WGS sequence"/>
</dbReference>
<evidence type="ECO:0000313" key="1">
    <source>
        <dbReference type="EMBL" id="MDP9904258.1"/>
    </source>
</evidence>